<name>A0A4R2P8F0_9BACL</name>
<organism evidence="20 21">
    <name type="scientific">Scopulibacillus darangshiensis</name>
    <dbReference type="NCBI Taxonomy" id="442528"/>
    <lineage>
        <taxon>Bacteria</taxon>
        <taxon>Bacillati</taxon>
        <taxon>Bacillota</taxon>
        <taxon>Bacilli</taxon>
        <taxon>Bacillales</taxon>
        <taxon>Sporolactobacillaceae</taxon>
        <taxon>Scopulibacillus</taxon>
    </lineage>
</organism>
<evidence type="ECO:0000256" key="13">
    <source>
        <dbReference type="ARBA" id="ARBA00022989"/>
    </source>
</evidence>
<dbReference type="PROSITE" id="PS01315">
    <property type="entry name" value="CDS"/>
    <property type="match status" value="1"/>
</dbReference>
<evidence type="ECO:0000256" key="12">
    <source>
        <dbReference type="ARBA" id="ARBA00022695"/>
    </source>
</evidence>
<comment type="catalytic activity">
    <reaction evidence="1 18">
        <text>a 1,2-diacyl-sn-glycero-3-phosphate + CTP + H(+) = a CDP-1,2-diacyl-sn-glycerol + diphosphate</text>
        <dbReference type="Rhea" id="RHEA:16229"/>
        <dbReference type="ChEBI" id="CHEBI:15378"/>
        <dbReference type="ChEBI" id="CHEBI:33019"/>
        <dbReference type="ChEBI" id="CHEBI:37563"/>
        <dbReference type="ChEBI" id="CHEBI:58332"/>
        <dbReference type="ChEBI" id="CHEBI:58608"/>
        <dbReference type="EC" id="2.7.7.41"/>
    </reaction>
</comment>
<dbReference type="Proteomes" id="UP000295416">
    <property type="component" value="Unassembled WGS sequence"/>
</dbReference>
<keyword evidence="11 18" id="KW-0812">Transmembrane</keyword>
<evidence type="ECO:0000256" key="16">
    <source>
        <dbReference type="ARBA" id="ARBA00023209"/>
    </source>
</evidence>
<feature type="transmembrane region" description="Helical" evidence="19">
    <location>
        <begin position="200"/>
        <end position="219"/>
    </location>
</feature>
<evidence type="ECO:0000256" key="11">
    <source>
        <dbReference type="ARBA" id="ARBA00022692"/>
    </source>
</evidence>
<evidence type="ECO:0000256" key="4">
    <source>
        <dbReference type="ARBA" id="ARBA00005189"/>
    </source>
</evidence>
<dbReference type="RefSeq" id="WP_132744909.1">
    <property type="nucleotide sequence ID" value="NZ_SLXK01000006.1"/>
</dbReference>
<evidence type="ECO:0000313" key="20">
    <source>
        <dbReference type="EMBL" id="TCP30301.1"/>
    </source>
</evidence>
<dbReference type="PANTHER" id="PTHR46382:SF1">
    <property type="entry name" value="PHOSPHATIDATE CYTIDYLYLTRANSFERASE"/>
    <property type="match status" value="1"/>
</dbReference>
<evidence type="ECO:0000256" key="9">
    <source>
        <dbReference type="ARBA" id="ARBA00022516"/>
    </source>
</evidence>
<dbReference type="OrthoDB" id="9799199at2"/>
<evidence type="ECO:0000256" key="10">
    <source>
        <dbReference type="ARBA" id="ARBA00022679"/>
    </source>
</evidence>
<keyword evidence="15 19" id="KW-0472">Membrane</keyword>
<keyword evidence="9" id="KW-0444">Lipid biosynthesis</keyword>
<protein>
    <recommendedName>
        <fullName evidence="7 18">Phosphatidate cytidylyltransferase</fullName>
        <ecNumber evidence="6 18">2.7.7.41</ecNumber>
    </recommendedName>
</protein>
<keyword evidence="17" id="KW-1208">Phospholipid metabolism</keyword>
<dbReference type="GO" id="GO:0005886">
    <property type="term" value="C:plasma membrane"/>
    <property type="evidence" value="ECO:0007669"/>
    <property type="project" value="UniProtKB-SubCell"/>
</dbReference>
<dbReference type="EMBL" id="SLXK01000006">
    <property type="protein sequence ID" value="TCP30301.1"/>
    <property type="molecule type" value="Genomic_DNA"/>
</dbReference>
<dbReference type="EC" id="2.7.7.41" evidence="6 18"/>
<proteinExistence type="inferred from homology"/>
<feature type="transmembrane region" description="Helical" evidence="19">
    <location>
        <begin position="136"/>
        <end position="154"/>
    </location>
</feature>
<keyword evidence="8" id="KW-1003">Cell membrane</keyword>
<dbReference type="GO" id="GO:0004605">
    <property type="term" value="F:phosphatidate cytidylyltransferase activity"/>
    <property type="evidence" value="ECO:0007669"/>
    <property type="project" value="UniProtKB-EC"/>
</dbReference>
<comment type="caution">
    <text evidence="20">The sequence shown here is derived from an EMBL/GenBank/DDBJ whole genome shotgun (WGS) entry which is preliminary data.</text>
</comment>
<evidence type="ECO:0000256" key="14">
    <source>
        <dbReference type="ARBA" id="ARBA00023098"/>
    </source>
</evidence>
<feature type="transmembrane region" description="Helical" evidence="19">
    <location>
        <begin position="51"/>
        <end position="70"/>
    </location>
</feature>
<keyword evidence="13 19" id="KW-1133">Transmembrane helix</keyword>
<comment type="similarity">
    <text evidence="5 18">Belongs to the CDS family.</text>
</comment>
<sequence length="267" mass="29129">MKQRILTGVAAGALFILFILIGSVPFALFIGLIAAIAYFELVVMKGISAMSIPAISGGIYVFIFVVEAALPGIANYVPYMQLTAILIIITLLYMVFSKNTFNFDEAAHLFFSAFYIGLAFNLFVNLRYLPGVGLEFVFFIIILMWSTDSGAYFVGRKFGKRKLAPNISPNKTVEGMIGGIVIALIAAFIFEAVVPHPLFHSSWGLLVVVTLIISIFGQLGDLAESAIKRFYGVKDSGRILPGHGGLLDRFDSLIFILPILFVLNVIG</sequence>
<keyword evidence="21" id="KW-1185">Reference proteome</keyword>
<comment type="pathway">
    <text evidence="3 18">Phospholipid metabolism; CDP-diacylglycerol biosynthesis; CDP-diacylglycerol from sn-glycerol 3-phosphate: step 3/3.</text>
</comment>
<evidence type="ECO:0000256" key="2">
    <source>
        <dbReference type="ARBA" id="ARBA00004651"/>
    </source>
</evidence>
<dbReference type="InterPro" id="IPR000374">
    <property type="entry name" value="PC_trans"/>
</dbReference>
<keyword evidence="10 18" id="KW-0808">Transferase</keyword>
<reference evidence="20 21" key="1">
    <citation type="submission" date="2019-03" db="EMBL/GenBank/DDBJ databases">
        <title>Genomic Encyclopedia of Type Strains, Phase IV (KMG-IV): sequencing the most valuable type-strain genomes for metagenomic binning, comparative biology and taxonomic classification.</title>
        <authorList>
            <person name="Goeker M."/>
        </authorList>
    </citation>
    <scope>NUCLEOTIDE SEQUENCE [LARGE SCALE GENOMIC DNA]</scope>
    <source>
        <strain evidence="20 21">DSM 19377</strain>
    </source>
</reference>
<feature type="transmembrane region" description="Helical" evidence="19">
    <location>
        <begin position="175"/>
        <end position="194"/>
    </location>
</feature>
<gene>
    <name evidence="20" type="ORF">EV207_106124</name>
</gene>
<dbReference type="Pfam" id="PF01148">
    <property type="entry name" value="CTP_transf_1"/>
    <property type="match status" value="1"/>
</dbReference>
<dbReference type="UniPathway" id="UPA00557">
    <property type="reaction ID" value="UER00614"/>
</dbReference>
<comment type="pathway">
    <text evidence="4">Lipid metabolism.</text>
</comment>
<keyword evidence="16" id="KW-0594">Phospholipid biosynthesis</keyword>
<dbReference type="AlphaFoldDB" id="A0A4R2P8F0"/>
<evidence type="ECO:0000313" key="21">
    <source>
        <dbReference type="Proteomes" id="UP000295416"/>
    </source>
</evidence>
<evidence type="ECO:0000256" key="6">
    <source>
        <dbReference type="ARBA" id="ARBA00012487"/>
    </source>
</evidence>
<feature type="transmembrane region" description="Helical" evidence="19">
    <location>
        <begin position="107"/>
        <end position="124"/>
    </location>
</feature>
<evidence type="ECO:0000256" key="18">
    <source>
        <dbReference type="RuleBase" id="RU003938"/>
    </source>
</evidence>
<evidence type="ECO:0000256" key="19">
    <source>
        <dbReference type="SAM" id="Phobius"/>
    </source>
</evidence>
<evidence type="ECO:0000256" key="3">
    <source>
        <dbReference type="ARBA" id="ARBA00005119"/>
    </source>
</evidence>
<feature type="transmembrane region" description="Helical" evidence="19">
    <location>
        <begin position="76"/>
        <end position="95"/>
    </location>
</feature>
<evidence type="ECO:0000256" key="17">
    <source>
        <dbReference type="ARBA" id="ARBA00023264"/>
    </source>
</evidence>
<evidence type="ECO:0000256" key="15">
    <source>
        <dbReference type="ARBA" id="ARBA00023136"/>
    </source>
</evidence>
<comment type="subcellular location">
    <subcellularLocation>
        <location evidence="2">Cell membrane</location>
        <topology evidence="2">Multi-pass membrane protein</topology>
    </subcellularLocation>
</comment>
<evidence type="ECO:0000256" key="8">
    <source>
        <dbReference type="ARBA" id="ARBA00022475"/>
    </source>
</evidence>
<feature type="transmembrane region" description="Helical" evidence="19">
    <location>
        <begin position="12"/>
        <end position="39"/>
    </location>
</feature>
<evidence type="ECO:0000256" key="1">
    <source>
        <dbReference type="ARBA" id="ARBA00001698"/>
    </source>
</evidence>
<evidence type="ECO:0000256" key="7">
    <source>
        <dbReference type="ARBA" id="ARBA00019373"/>
    </source>
</evidence>
<dbReference type="PANTHER" id="PTHR46382">
    <property type="entry name" value="PHOSPHATIDATE CYTIDYLYLTRANSFERASE"/>
    <property type="match status" value="1"/>
</dbReference>
<feature type="transmembrane region" description="Helical" evidence="19">
    <location>
        <begin position="246"/>
        <end position="266"/>
    </location>
</feature>
<evidence type="ECO:0000256" key="5">
    <source>
        <dbReference type="ARBA" id="ARBA00010185"/>
    </source>
</evidence>
<keyword evidence="14" id="KW-0443">Lipid metabolism</keyword>
<dbReference type="GO" id="GO:0016024">
    <property type="term" value="P:CDP-diacylglycerol biosynthetic process"/>
    <property type="evidence" value="ECO:0007669"/>
    <property type="project" value="UniProtKB-UniPathway"/>
</dbReference>
<keyword evidence="12 18" id="KW-0548">Nucleotidyltransferase</keyword>
<accession>A0A4R2P8F0</accession>